<sequence>MPETRPAEASLTYAVDFNDLFEASAVMSNRRYPLPHRLKLFGVIVGIMIVGGLLSAAGGIVVNRLVPDISGWPVTIVLLSILVTFYAKVLSPWSIRQAAGVIKGMRPPGPMQFSTDETGMRWVDADIDFRLNWSGVEAIYCTSRAFAFMSGAIALVLPLAAFPDHEARKRFLEQALEKISPEAAEVSRKDRSLQAMLAA</sequence>
<evidence type="ECO:0000259" key="2">
    <source>
        <dbReference type="Pfam" id="PF14317"/>
    </source>
</evidence>
<organism evidence="3 4">
    <name type="scientific">Candidatus Devosia phytovorans</name>
    <dbReference type="NCBI Taxonomy" id="3121372"/>
    <lineage>
        <taxon>Bacteria</taxon>
        <taxon>Pseudomonadati</taxon>
        <taxon>Pseudomonadota</taxon>
        <taxon>Alphaproteobacteria</taxon>
        <taxon>Hyphomicrobiales</taxon>
        <taxon>Devosiaceae</taxon>
        <taxon>Devosia</taxon>
    </lineage>
</organism>
<evidence type="ECO:0000313" key="3">
    <source>
        <dbReference type="EMBL" id="WEK04104.1"/>
    </source>
</evidence>
<dbReference type="Proteomes" id="UP001217476">
    <property type="component" value="Chromosome"/>
</dbReference>
<protein>
    <submittedName>
        <fullName evidence="3">YcxB family protein</fullName>
    </submittedName>
</protein>
<dbReference type="Pfam" id="PF14317">
    <property type="entry name" value="YcxB"/>
    <property type="match status" value="1"/>
</dbReference>
<dbReference type="InterPro" id="IPR025588">
    <property type="entry name" value="YcxB-like_C"/>
</dbReference>
<evidence type="ECO:0000313" key="4">
    <source>
        <dbReference type="Proteomes" id="UP001217476"/>
    </source>
</evidence>
<keyword evidence="1" id="KW-0812">Transmembrane</keyword>
<accession>A0AAJ6B0D6</accession>
<feature type="transmembrane region" description="Helical" evidence="1">
    <location>
        <begin position="69"/>
        <end position="87"/>
    </location>
</feature>
<feature type="domain" description="YcxB-like C-terminal" evidence="2">
    <location>
        <begin position="116"/>
        <end position="174"/>
    </location>
</feature>
<reference evidence="3" key="1">
    <citation type="submission" date="2023-03" db="EMBL/GenBank/DDBJ databases">
        <title>Andean soil-derived lignocellulolytic bacterial consortium as a source of novel taxa and putative plastic-active enzymes.</title>
        <authorList>
            <person name="Diaz-Garcia L."/>
            <person name="Chuvochina M."/>
            <person name="Feuerriegel G."/>
            <person name="Bunk B."/>
            <person name="Sproer C."/>
            <person name="Streit W.R."/>
            <person name="Rodriguez L.M."/>
            <person name="Overmann J."/>
            <person name="Jimenez D.J."/>
        </authorList>
    </citation>
    <scope>NUCLEOTIDE SEQUENCE</scope>
    <source>
        <strain evidence="3">MAG 4196</strain>
    </source>
</reference>
<evidence type="ECO:0000256" key="1">
    <source>
        <dbReference type="SAM" id="Phobius"/>
    </source>
</evidence>
<name>A0AAJ6B0D6_9HYPH</name>
<dbReference type="AlphaFoldDB" id="A0AAJ6B0D6"/>
<keyword evidence="1" id="KW-1133">Transmembrane helix</keyword>
<gene>
    <name evidence="3" type="ORF">P0Y65_18265</name>
</gene>
<dbReference type="EMBL" id="CP119312">
    <property type="protein sequence ID" value="WEK04104.1"/>
    <property type="molecule type" value="Genomic_DNA"/>
</dbReference>
<proteinExistence type="predicted"/>
<feature type="transmembrane region" description="Helical" evidence="1">
    <location>
        <begin position="40"/>
        <end position="63"/>
    </location>
</feature>
<keyword evidence="1" id="KW-0472">Membrane</keyword>